<comment type="caution">
    <text evidence="1">The sequence shown here is derived from an EMBL/GenBank/DDBJ whole genome shotgun (WGS) entry which is preliminary data.</text>
</comment>
<protein>
    <submittedName>
        <fullName evidence="1">Uncharacterized protein</fullName>
    </submittedName>
</protein>
<sequence>CCYTALTNAAEGAGTCTSCCVLHSLTHLSSLHAHADQQEGTWQAAEGCNPSLLRFNNMIQESAVHWQQLMTNFLCNSGNLSAPIDDPTENALDSSADAAHASVRQCLPSSVIASGPSGHHRKPLVYTGGENLRREKACKDVHHGSADIHTYIRTYMHARTHGGTQVVHIRARSHDRE</sequence>
<evidence type="ECO:0000313" key="1">
    <source>
        <dbReference type="EMBL" id="RNE95226.1"/>
    </source>
</evidence>
<name>A0A422MPR3_TRYRA</name>
<organism evidence="1 2">
    <name type="scientific">Trypanosoma rangeli</name>
    <dbReference type="NCBI Taxonomy" id="5698"/>
    <lineage>
        <taxon>Eukaryota</taxon>
        <taxon>Discoba</taxon>
        <taxon>Euglenozoa</taxon>
        <taxon>Kinetoplastea</taxon>
        <taxon>Metakinetoplastina</taxon>
        <taxon>Trypanosomatida</taxon>
        <taxon>Trypanosomatidae</taxon>
        <taxon>Trypanosoma</taxon>
        <taxon>Herpetosoma</taxon>
    </lineage>
</organism>
<dbReference type="EMBL" id="MKGL01000914">
    <property type="protein sequence ID" value="RNE95226.1"/>
    <property type="molecule type" value="Genomic_DNA"/>
</dbReference>
<gene>
    <name evidence="1" type="ORF">TraAM80_10429</name>
</gene>
<dbReference type="Proteomes" id="UP000283634">
    <property type="component" value="Unassembled WGS sequence"/>
</dbReference>
<dbReference type="RefSeq" id="XP_029233183.1">
    <property type="nucleotide sequence ID" value="XM_029387047.1"/>
</dbReference>
<reference evidence="1 2" key="1">
    <citation type="journal article" date="2018" name="BMC Genomics">
        <title>Genomic comparison of Trypanosoma conorhini and Trypanosoma rangeli to Trypanosoma cruzi strains of high and low virulence.</title>
        <authorList>
            <person name="Bradwell K.R."/>
            <person name="Koparde V.N."/>
            <person name="Matveyev A.V."/>
            <person name="Serrano M.G."/>
            <person name="Alves J.M."/>
            <person name="Parikh H."/>
            <person name="Huang B."/>
            <person name="Lee V."/>
            <person name="Espinosa-Alvarez O."/>
            <person name="Ortiz P.A."/>
            <person name="Costa-Martins A.G."/>
            <person name="Teixeira M.M."/>
            <person name="Buck G.A."/>
        </authorList>
    </citation>
    <scope>NUCLEOTIDE SEQUENCE [LARGE SCALE GENOMIC DNA]</scope>
    <source>
        <strain evidence="1 2">AM80</strain>
    </source>
</reference>
<proteinExistence type="predicted"/>
<feature type="non-terminal residue" evidence="1">
    <location>
        <position position="1"/>
    </location>
</feature>
<dbReference type="AlphaFoldDB" id="A0A422MPR3"/>
<keyword evidence="2" id="KW-1185">Reference proteome</keyword>
<accession>A0A422MPR3</accession>
<evidence type="ECO:0000313" key="2">
    <source>
        <dbReference type="Proteomes" id="UP000283634"/>
    </source>
</evidence>
<dbReference type="GeneID" id="40334362"/>